<dbReference type="PROSITE" id="PS50188">
    <property type="entry name" value="B302_SPRY"/>
    <property type="match status" value="1"/>
</dbReference>
<dbReference type="Pfam" id="PF13765">
    <property type="entry name" value="PRY"/>
    <property type="match status" value="1"/>
</dbReference>
<dbReference type="InterPro" id="IPR043136">
    <property type="entry name" value="B30.2/SPRY_sf"/>
</dbReference>
<feature type="domain" description="B30.2/SPRY" evidence="1">
    <location>
        <begin position="45"/>
        <end position="225"/>
    </location>
</feature>
<dbReference type="SUPFAM" id="SSF49899">
    <property type="entry name" value="Concanavalin A-like lectins/glucanases"/>
    <property type="match status" value="1"/>
</dbReference>
<dbReference type="Pfam" id="PF00622">
    <property type="entry name" value="SPRY"/>
    <property type="match status" value="1"/>
</dbReference>
<name>A0A673AQ38_9TELE</name>
<gene>
    <name evidence="2" type="primary">LOC115439695</name>
</gene>
<dbReference type="InParanoid" id="A0A673AQ38"/>
<reference evidence="2" key="1">
    <citation type="submission" date="2019-06" db="EMBL/GenBank/DDBJ databases">
        <authorList>
            <consortium name="Wellcome Sanger Institute Data Sharing"/>
        </authorList>
    </citation>
    <scope>NUCLEOTIDE SEQUENCE [LARGE SCALE GENOMIC DNA]</scope>
</reference>
<dbReference type="InterPro" id="IPR001870">
    <property type="entry name" value="B30.2/SPRY"/>
</dbReference>
<dbReference type="PANTHER" id="PTHR24103">
    <property type="entry name" value="E3 UBIQUITIN-PROTEIN LIGASE TRIM"/>
    <property type="match status" value="1"/>
</dbReference>
<keyword evidence="3" id="KW-1185">Reference proteome</keyword>
<reference evidence="2" key="3">
    <citation type="submission" date="2025-09" db="UniProtKB">
        <authorList>
            <consortium name="Ensembl"/>
        </authorList>
    </citation>
    <scope>IDENTIFICATION</scope>
</reference>
<dbReference type="InterPro" id="IPR050143">
    <property type="entry name" value="TRIM/RBCC"/>
</dbReference>
<dbReference type="AlphaFoldDB" id="A0A673AQ38"/>
<evidence type="ECO:0000313" key="2">
    <source>
        <dbReference type="Ensembl" id="ENSSORP00005031780.1"/>
    </source>
</evidence>
<dbReference type="Pfam" id="PF25600">
    <property type="entry name" value="TRIM_CC"/>
    <property type="match status" value="1"/>
</dbReference>
<dbReference type="Proteomes" id="UP000472271">
    <property type="component" value="Chromosome 19"/>
</dbReference>
<dbReference type="InterPro" id="IPR058030">
    <property type="entry name" value="TRIM8/14/16/25/29/45/65_CC"/>
</dbReference>
<dbReference type="PRINTS" id="PR01407">
    <property type="entry name" value="BUTYPHLNCDUF"/>
</dbReference>
<reference evidence="2" key="2">
    <citation type="submission" date="2025-08" db="UniProtKB">
        <authorList>
            <consortium name="Ensembl"/>
        </authorList>
    </citation>
    <scope>IDENTIFICATION</scope>
</reference>
<protein>
    <recommendedName>
        <fullName evidence="1">B30.2/SPRY domain-containing protein</fullName>
    </recommendedName>
</protein>
<evidence type="ECO:0000313" key="3">
    <source>
        <dbReference type="Proteomes" id="UP000472271"/>
    </source>
</evidence>
<dbReference type="InterPro" id="IPR006574">
    <property type="entry name" value="PRY"/>
</dbReference>
<dbReference type="Gene3D" id="2.60.120.920">
    <property type="match status" value="1"/>
</dbReference>
<accession>A0A673AQ38</accession>
<proteinExistence type="predicted"/>
<dbReference type="InterPro" id="IPR003879">
    <property type="entry name" value="Butyrophylin_SPRY"/>
</dbReference>
<dbReference type="InterPro" id="IPR003877">
    <property type="entry name" value="SPRY_dom"/>
</dbReference>
<sequence>MTELQETAQKLRELKQTQDQLVFLQKFSSVRPLGLCTVDLSTMRCNSHEKIRTTLRYAQQYEVDFVLDPDTAHPFLSLSDDRKQVRYTGVKVDPTSNLDQFTEHLAVLSVRGFVSCKFYFEAFVGSKTEWCLGVAAASVQRRGPILPGSGCGLWALWFLEDKFESFSAPNRPVQWGKVDRVGVFVDYNGGQVSFWDVRRTTVLYSFRGCVLVKTFSLTEINKNYN</sequence>
<evidence type="ECO:0000259" key="1">
    <source>
        <dbReference type="PROSITE" id="PS50188"/>
    </source>
</evidence>
<organism evidence="2 3">
    <name type="scientific">Sphaeramia orbicularis</name>
    <name type="common">orbiculate cardinalfish</name>
    <dbReference type="NCBI Taxonomy" id="375764"/>
    <lineage>
        <taxon>Eukaryota</taxon>
        <taxon>Metazoa</taxon>
        <taxon>Chordata</taxon>
        <taxon>Craniata</taxon>
        <taxon>Vertebrata</taxon>
        <taxon>Euteleostomi</taxon>
        <taxon>Actinopterygii</taxon>
        <taxon>Neopterygii</taxon>
        <taxon>Teleostei</taxon>
        <taxon>Neoteleostei</taxon>
        <taxon>Acanthomorphata</taxon>
        <taxon>Gobiaria</taxon>
        <taxon>Kurtiformes</taxon>
        <taxon>Apogonoidei</taxon>
        <taxon>Apogonidae</taxon>
        <taxon>Apogoninae</taxon>
        <taxon>Sphaeramia</taxon>
    </lineage>
</organism>
<dbReference type="InterPro" id="IPR013320">
    <property type="entry name" value="ConA-like_dom_sf"/>
</dbReference>
<dbReference type="SMART" id="SM00589">
    <property type="entry name" value="PRY"/>
    <property type="match status" value="1"/>
</dbReference>
<dbReference type="Ensembl" id="ENSSORT00005032664.1">
    <property type="protein sequence ID" value="ENSSORP00005031780.1"/>
    <property type="gene ID" value="ENSSORG00005015123.1"/>
</dbReference>